<dbReference type="Gene3D" id="3.30.70.20">
    <property type="match status" value="2"/>
</dbReference>
<feature type="domain" description="4Fe-4S ferredoxin-type" evidence="5">
    <location>
        <begin position="32"/>
        <end position="58"/>
    </location>
</feature>
<keyword evidence="4" id="KW-0411">Iron-sulfur</keyword>
<protein>
    <submittedName>
        <fullName evidence="6">4Fe-4S ferredoxin, iron-sulfur binding</fullName>
    </submittedName>
</protein>
<keyword evidence="7" id="KW-1185">Reference proteome</keyword>
<keyword evidence="3" id="KW-0408">Iron</keyword>
<dbReference type="Pfam" id="PF12838">
    <property type="entry name" value="Fer4_7"/>
    <property type="match status" value="1"/>
</dbReference>
<dbReference type="PANTHER" id="PTHR24960:SF79">
    <property type="entry name" value="PHOTOSYSTEM I IRON-SULFUR CENTER"/>
    <property type="match status" value="1"/>
</dbReference>
<accession>Q1K392</accession>
<keyword evidence="2" id="KW-0479">Metal-binding</keyword>
<dbReference type="GO" id="GO:0051539">
    <property type="term" value="F:4 iron, 4 sulfur cluster binding"/>
    <property type="evidence" value="ECO:0007669"/>
    <property type="project" value="UniProtKB-KW"/>
</dbReference>
<dbReference type="RefSeq" id="WP_005998004.1">
    <property type="nucleotide sequence ID" value="NZ_AAEW02000002.1"/>
</dbReference>
<dbReference type="SUPFAM" id="SSF54862">
    <property type="entry name" value="4Fe-4S ferredoxins"/>
    <property type="match status" value="1"/>
</dbReference>
<dbReference type="EMBL" id="AAEW02000002">
    <property type="protein sequence ID" value="EAT17082.1"/>
    <property type="molecule type" value="Genomic_DNA"/>
</dbReference>
<evidence type="ECO:0000313" key="6">
    <source>
        <dbReference type="EMBL" id="EAT17082.1"/>
    </source>
</evidence>
<evidence type="ECO:0000256" key="3">
    <source>
        <dbReference type="ARBA" id="ARBA00023004"/>
    </source>
</evidence>
<proteinExistence type="predicted"/>
<evidence type="ECO:0000259" key="5">
    <source>
        <dbReference type="PROSITE" id="PS51379"/>
    </source>
</evidence>
<name>Q1K392_DESA6</name>
<dbReference type="OrthoDB" id="9804603at2"/>
<dbReference type="Proteomes" id="UP000005695">
    <property type="component" value="Unassembled WGS sequence"/>
</dbReference>
<dbReference type="InterPro" id="IPR017896">
    <property type="entry name" value="4Fe4S_Fe-S-bd"/>
</dbReference>
<evidence type="ECO:0000256" key="4">
    <source>
        <dbReference type="ARBA" id="ARBA00023014"/>
    </source>
</evidence>
<evidence type="ECO:0000256" key="1">
    <source>
        <dbReference type="ARBA" id="ARBA00022485"/>
    </source>
</evidence>
<evidence type="ECO:0000313" key="7">
    <source>
        <dbReference type="Proteomes" id="UP000005695"/>
    </source>
</evidence>
<dbReference type="GO" id="GO:0046872">
    <property type="term" value="F:metal ion binding"/>
    <property type="evidence" value="ECO:0007669"/>
    <property type="project" value="UniProtKB-KW"/>
</dbReference>
<dbReference type="PROSITE" id="PS51379">
    <property type="entry name" value="4FE4S_FER_2"/>
    <property type="match status" value="2"/>
</dbReference>
<reference evidence="6" key="1">
    <citation type="submission" date="2006-05" db="EMBL/GenBank/DDBJ databases">
        <title>Annotation of the draft genome assembly of Desulfuromonas acetoxidans DSM 684.</title>
        <authorList>
            <consortium name="US DOE Joint Genome Institute (JGI-ORNL)"/>
            <person name="Larimer F."/>
            <person name="Land M."/>
            <person name="Hauser L."/>
        </authorList>
    </citation>
    <scope>NUCLEOTIDE SEQUENCE [LARGE SCALE GENOMIC DNA]</scope>
    <source>
        <strain evidence="6">DSM 684</strain>
    </source>
</reference>
<dbReference type="AlphaFoldDB" id="Q1K392"/>
<dbReference type="InterPro" id="IPR050157">
    <property type="entry name" value="PSI_iron-sulfur_center"/>
</dbReference>
<reference evidence="6" key="2">
    <citation type="submission" date="2006-05" db="EMBL/GenBank/DDBJ databases">
        <title>Sequencing of the draft genome and assembly of Desulfuromonas acetoxidans DSM 684.</title>
        <authorList>
            <consortium name="US DOE Joint Genome Institute (JGI-PGF)"/>
            <person name="Copeland A."/>
            <person name="Lucas S."/>
            <person name="Lapidus A."/>
            <person name="Barry K."/>
            <person name="Detter J.C."/>
            <person name="Glavina del Rio T."/>
            <person name="Hammon N."/>
            <person name="Israni S."/>
            <person name="Dalin E."/>
            <person name="Tice H."/>
            <person name="Bruce D."/>
            <person name="Pitluck S."/>
            <person name="Richardson P."/>
        </authorList>
    </citation>
    <scope>NUCLEOTIDE SEQUENCE [LARGE SCALE GENOMIC DNA]</scope>
    <source>
        <strain evidence="6">DSM 684</strain>
    </source>
</reference>
<feature type="domain" description="4Fe-4S ferredoxin-type" evidence="5">
    <location>
        <begin position="1"/>
        <end position="30"/>
    </location>
</feature>
<organism evidence="6 7">
    <name type="scientific">Desulfuromonas acetoxidans (strain DSM 684 / 11070)</name>
    <dbReference type="NCBI Taxonomy" id="281689"/>
    <lineage>
        <taxon>Bacteria</taxon>
        <taxon>Pseudomonadati</taxon>
        <taxon>Thermodesulfobacteriota</taxon>
        <taxon>Desulfuromonadia</taxon>
        <taxon>Desulfuromonadales</taxon>
        <taxon>Desulfuromonadaceae</taxon>
        <taxon>Desulfuromonas</taxon>
    </lineage>
</organism>
<keyword evidence="1" id="KW-0004">4Fe-4S</keyword>
<sequence>MKIVVDPQKCIASGECVTVCPQNAISIQDGVAVVDDNLCDYDGICIPACPQGAISFSE</sequence>
<gene>
    <name evidence="6" type="ORF">Dace_2948</name>
</gene>
<dbReference type="PANTHER" id="PTHR24960">
    <property type="entry name" value="PHOTOSYSTEM I IRON-SULFUR CENTER-RELATED"/>
    <property type="match status" value="1"/>
</dbReference>
<evidence type="ECO:0000256" key="2">
    <source>
        <dbReference type="ARBA" id="ARBA00022723"/>
    </source>
</evidence>
<comment type="caution">
    <text evidence="6">The sequence shown here is derived from an EMBL/GenBank/DDBJ whole genome shotgun (WGS) entry which is preliminary data.</text>
</comment>